<dbReference type="PRINTS" id="PR00992">
    <property type="entry name" value="ALARACEMASE"/>
</dbReference>
<keyword evidence="2 4" id="KW-0663">Pyridoxal phosphate</keyword>
<sequence>MRECWLTLDAQALLHNLAVMREHMPEARLLAMVKADAYGHGIAQVAPLLADHADGLGVACMSEALALRAQGVKGNITVMQGVFNAEELATARAQYLTLVVHSPEQLDLFEATESSRPLAVWLKINTGMNRLGFRPAQALMAWRRLGNCVGVHRLGIAAHFACADEPVLAMTDQQLGRFRALQQALSAEKGTSVAGSLANSAGVLAWPEAADEWMRPGIALYGSSPFADRSAADFDLRPVMTLHARVVSVFTVPAGERVGYGASWLAERSTRIAVVSIGYGDGYPRHAPTGTPVLIAGRRYELVGRVSMDMITVKVDGSVNVGDEVVLWGQGLPVDEIASAAGTISYELFCRLTARVRRPSQPLELAETPIADAEAEHG</sequence>
<feature type="active site" description="Proton acceptor; specific for L-alanine" evidence="4">
    <location>
        <position position="260"/>
    </location>
</feature>
<organism evidence="6 7">
    <name type="scientific">Paraperlucidibaca wandonensis</name>
    <dbReference type="NCBI Taxonomy" id="1268273"/>
    <lineage>
        <taxon>Bacteria</taxon>
        <taxon>Pseudomonadati</taxon>
        <taxon>Pseudomonadota</taxon>
        <taxon>Gammaproteobacteria</taxon>
        <taxon>Moraxellales</taxon>
        <taxon>Moraxellaceae</taxon>
        <taxon>Paraperlucidibaca</taxon>
    </lineage>
</organism>
<dbReference type="PANTHER" id="PTHR30511:SF0">
    <property type="entry name" value="ALANINE RACEMASE, CATABOLIC-RELATED"/>
    <property type="match status" value="1"/>
</dbReference>
<evidence type="ECO:0000256" key="2">
    <source>
        <dbReference type="ARBA" id="ARBA00022898"/>
    </source>
</evidence>
<comment type="catalytic activity">
    <reaction evidence="4">
        <text>L-alanine = D-alanine</text>
        <dbReference type="Rhea" id="RHEA:20249"/>
        <dbReference type="ChEBI" id="CHEBI:57416"/>
        <dbReference type="ChEBI" id="CHEBI:57972"/>
        <dbReference type="EC" id="5.1.1.1"/>
    </reaction>
</comment>
<dbReference type="InterPro" id="IPR029066">
    <property type="entry name" value="PLP-binding_barrel"/>
</dbReference>
<dbReference type="Gene3D" id="3.20.20.10">
    <property type="entry name" value="Alanine racemase"/>
    <property type="match status" value="1"/>
</dbReference>
<feature type="active site" description="Proton acceptor; specific for D-alanine" evidence="4">
    <location>
        <position position="34"/>
    </location>
</feature>
<dbReference type="GO" id="GO:0008784">
    <property type="term" value="F:alanine racemase activity"/>
    <property type="evidence" value="ECO:0007669"/>
    <property type="project" value="UniProtKB-EC"/>
</dbReference>
<keyword evidence="7" id="KW-1185">Reference proteome</keyword>
<keyword evidence="3 4" id="KW-0413">Isomerase</keyword>
<feature type="domain" description="Alanine racemase C-terminal" evidence="5">
    <location>
        <begin position="239"/>
        <end position="361"/>
    </location>
</feature>
<dbReference type="InterPro" id="IPR011079">
    <property type="entry name" value="Ala_racemase_C"/>
</dbReference>
<evidence type="ECO:0000313" key="6">
    <source>
        <dbReference type="EMBL" id="MFD0950468.1"/>
    </source>
</evidence>
<comment type="cofactor">
    <cofactor evidence="1 4">
        <name>pyridoxal 5'-phosphate</name>
        <dbReference type="ChEBI" id="CHEBI:597326"/>
    </cofactor>
</comment>
<dbReference type="RefSeq" id="WP_340676146.1">
    <property type="nucleotide sequence ID" value="NZ_JBHTIT010000001.1"/>
</dbReference>
<accession>A0ABW3HGD1</accession>
<name>A0ABW3HGD1_9GAMM</name>
<dbReference type="InterPro" id="IPR009006">
    <property type="entry name" value="Ala_racemase/Decarboxylase_C"/>
</dbReference>
<evidence type="ECO:0000313" key="7">
    <source>
        <dbReference type="Proteomes" id="UP001597044"/>
    </source>
</evidence>
<dbReference type="Pfam" id="PF00842">
    <property type="entry name" value="Ala_racemase_C"/>
    <property type="match status" value="1"/>
</dbReference>
<dbReference type="NCBIfam" id="TIGR00492">
    <property type="entry name" value="alr"/>
    <property type="match status" value="1"/>
</dbReference>
<evidence type="ECO:0000256" key="4">
    <source>
        <dbReference type="HAMAP-Rule" id="MF_01201"/>
    </source>
</evidence>
<feature type="binding site" evidence="4">
    <location>
        <position position="308"/>
    </location>
    <ligand>
        <name>substrate</name>
    </ligand>
</feature>
<dbReference type="PANTHER" id="PTHR30511">
    <property type="entry name" value="ALANINE RACEMASE"/>
    <property type="match status" value="1"/>
</dbReference>
<proteinExistence type="inferred from homology"/>
<dbReference type="Gene3D" id="2.40.37.10">
    <property type="entry name" value="Lyase, Ornithine Decarboxylase, Chain A, domain 1"/>
    <property type="match status" value="1"/>
</dbReference>
<dbReference type="InterPro" id="IPR001608">
    <property type="entry name" value="Ala_racemase_N"/>
</dbReference>
<comment type="caution">
    <text evidence="6">The sequence shown here is derived from an EMBL/GenBank/DDBJ whole genome shotgun (WGS) entry which is preliminary data.</text>
</comment>
<reference evidence="7" key="1">
    <citation type="journal article" date="2019" name="Int. J. Syst. Evol. Microbiol.">
        <title>The Global Catalogue of Microorganisms (GCM) 10K type strain sequencing project: providing services to taxonomists for standard genome sequencing and annotation.</title>
        <authorList>
            <consortium name="The Broad Institute Genomics Platform"/>
            <consortium name="The Broad Institute Genome Sequencing Center for Infectious Disease"/>
            <person name="Wu L."/>
            <person name="Ma J."/>
        </authorList>
    </citation>
    <scope>NUCLEOTIDE SEQUENCE [LARGE SCALE GENOMIC DNA]</scope>
    <source>
        <strain evidence="7">CCUG 63419</strain>
    </source>
</reference>
<dbReference type="Proteomes" id="UP001597044">
    <property type="component" value="Unassembled WGS sequence"/>
</dbReference>
<evidence type="ECO:0000259" key="5">
    <source>
        <dbReference type="SMART" id="SM01005"/>
    </source>
</evidence>
<dbReference type="EC" id="5.1.1.1" evidence="4"/>
<evidence type="ECO:0000256" key="3">
    <source>
        <dbReference type="ARBA" id="ARBA00023235"/>
    </source>
</evidence>
<dbReference type="SUPFAM" id="SSF50621">
    <property type="entry name" value="Alanine racemase C-terminal domain-like"/>
    <property type="match status" value="1"/>
</dbReference>
<comment type="similarity">
    <text evidence="4">Belongs to the alanine racemase family.</text>
</comment>
<comment type="function">
    <text evidence="4">Catalyzes the interconversion of L-alanine and D-alanine. May also act on other amino acids.</text>
</comment>
<dbReference type="InterPro" id="IPR000821">
    <property type="entry name" value="Ala_racemase"/>
</dbReference>
<dbReference type="SMART" id="SM01005">
    <property type="entry name" value="Ala_racemase_C"/>
    <property type="match status" value="1"/>
</dbReference>
<dbReference type="CDD" id="cd06827">
    <property type="entry name" value="PLPDE_III_AR_proteobact"/>
    <property type="match status" value="1"/>
</dbReference>
<feature type="binding site" evidence="4">
    <location>
        <position position="130"/>
    </location>
    <ligand>
        <name>substrate</name>
    </ligand>
</feature>
<feature type="modified residue" description="N6-(pyridoxal phosphate)lysine" evidence="4">
    <location>
        <position position="34"/>
    </location>
</feature>
<evidence type="ECO:0000256" key="1">
    <source>
        <dbReference type="ARBA" id="ARBA00001933"/>
    </source>
</evidence>
<dbReference type="Pfam" id="PF01168">
    <property type="entry name" value="Ala_racemase_N"/>
    <property type="match status" value="1"/>
</dbReference>
<dbReference type="SUPFAM" id="SSF51419">
    <property type="entry name" value="PLP-binding barrel"/>
    <property type="match status" value="1"/>
</dbReference>
<comment type="pathway">
    <text evidence="4">Amino-acid biosynthesis; D-alanine biosynthesis; D-alanine from L-alanine: step 1/1.</text>
</comment>
<dbReference type="HAMAP" id="MF_01201">
    <property type="entry name" value="Ala_racemase"/>
    <property type="match status" value="1"/>
</dbReference>
<gene>
    <name evidence="6" type="primary">alr</name>
    <name evidence="6" type="ORF">ACFQ0F_08725</name>
</gene>
<dbReference type="EMBL" id="JBHTIT010000001">
    <property type="protein sequence ID" value="MFD0950468.1"/>
    <property type="molecule type" value="Genomic_DNA"/>
</dbReference>
<protein>
    <recommendedName>
        <fullName evidence="4">Alanine racemase</fullName>
        <ecNumber evidence="4">5.1.1.1</ecNumber>
    </recommendedName>
</protein>